<accession>A0ABS7EY59</accession>
<dbReference type="Pfam" id="PF25675">
    <property type="entry name" value="Phage_nozzle"/>
    <property type="match status" value="1"/>
</dbReference>
<name>A0ABS7EY59_9PROT</name>
<dbReference type="Proteomes" id="UP001519924">
    <property type="component" value="Unassembled WGS sequence"/>
</dbReference>
<organism evidence="1 2">
    <name type="scientific">Caldovatus aquaticus</name>
    <dbReference type="NCBI Taxonomy" id="2865671"/>
    <lineage>
        <taxon>Bacteria</taxon>
        <taxon>Pseudomonadati</taxon>
        <taxon>Pseudomonadota</taxon>
        <taxon>Alphaproteobacteria</taxon>
        <taxon>Acetobacterales</taxon>
        <taxon>Roseomonadaceae</taxon>
        <taxon>Caldovatus</taxon>
    </lineage>
</organism>
<reference evidence="1 2" key="1">
    <citation type="submission" date="2021-08" db="EMBL/GenBank/DDBJ databases">
        <title>Caldovatus sediminis gen. nov., sp. nov., a moderately thermophilic bacterium isolated from a hot spring.</title>
        <authorList>
            <person name="Hu C.-J."/>
            <person name="Li W.-J."/>
            <person name="Xian W.-D."/>
        </authorList>
    </citation>
    <scope>NUCLEOTIDE SEQUENCE [LARGE SCALE GENOMIC DNA]</scope>
    <source>
        <strain evidence="1 2">SYSU G05006</strain>
    </source>
</reference>
<dbReference type="SUPFAM" id="SSF82171">
    <property type="entry name" value="DPP6 N-terminal domain-like"/>
    <property type="match status" value="1"/>
</dbReference>
<keyword evidence="2" id="KW-1185">Reference proteome</keyword>
<evidence type="ECO:0000313" key="2">
    <source>
        <dbReference type="Proteomes" id="UP001519924"/>
    </source>
</evidence>
<sequence>MKTHISQTSFVAGTLDEAARARQETALYRHGAAALLNCLPLATGGVVSRWGTRHLAELPTAPVLEQFAFSLDQSYIAAFLPGEVRFYYAADGAAAGALTGCPWTAGQLRGLRFAQGGDLMWVVHPDLAPRIIRRTGADTWSLETLAFDGPRGTPFFRYAASAITATWNAAGGVLNFSAGWLAAGHAGTALRVWDVDASRYRHGTIGAVNSATQCAVTWDGGAAPPDGKATTLWEEAAFSAVRGWPRSVCLHQQRLVFGGSRDAGDAIWMSRVGQYWNFDLGTAADADAIAMALGATRVRTIAHAVSGPQLTFFTEAGVFFVPEQETRPITPTTARIRHVAPFGTGDVRPGAFDGGVLFVQGRGRAVRDLAYTAEADNLTADPVSLPATDLIGEIVDAAYLPGAQDRPEQYAFFVNAAGRIALFHSIREQKIGAWCEWTTQGAFRAVGVAGDAVFVAVQRNGTVRLERFDPALAFDATVEDVTPSLAAPHLAGFEVHGRIGDDYLGGAVAGGDGAVTLPRQLDEQGGLDDGLTVELGLAFDWWIDPLPPVIDLPDGTLAQRTQRVLETHLRLYRARSARVGGTSLTLLSDGFTVGAAPPARDGWWMTRHLGFARPNEPAALTRRIDRDVPMPVGVLALKRVVVVPL</sequence>
<proteinExistence type="predicted"/>
<protein>
    <submittedName>
        <fullName evidence="1">Uncharacterized protein</fullName>
    </submittedName>
</protein>
<comment type="caution">
    <text evidence="1">The sequence shown here is derived from an EMBL/GenBank/DDBJ whole genome shotgun (WGS) entry which is preliminary data.</text>
</comment>
<evidence type="ECO:0000313" key="1">
    <source>
        <dbReference type="EMBL" id="MBW8268286.1"/>
    </source>
</evidence>
<dbReference type="EMBL" id="JAHZUY010000003">
    <property type="protein sequence ID" value="MBW8268286.1"/>
    <property type="molecule type" value="Genomic_DNA"/>
</dbReference>
<gene>
    <name evidence="1" type="ORF">K1J50_02180</name>
</gene>
<dbReference type="RefSeq" id="WP_220115793.1">
    <property type="nucleotide sequence ID" value="NZ_JAHZUY010000003.1"/>
</dbReference>
<dbReference type="InterPro" id="IPR058003">
    <property type="entry name" value="Phage_gp12"/>
</dbReference>